<evidence type="ECO:0000313" key="2">
    <source>
        <dbReference type="EMBL" id="MPC17919.1"/>
    </source>
</evidence>
<gene>
    <name evidence="2" type="ORF">E2C01_010789</name>
</gene>
<keyword evidence="1" id="KW-1133">Transmembrane helix</keyword>
<dbReference type="OrthoDB" id="6372431at2759"/>
<evidence type="ECO:0000313" key="3">
    <source>
        <dbReference type="Proteomes" id="UP000324222"/>
    </source>
</evidence>
<keyword evidence="1" id="KW-0472">Membrane</keyword>
<keyword evidence="1" id="KW-0812">Transmembrane</keyword>
<dbReference type="AlphaFoldDB" id="A0A5B7D9C9"/>
<keyword evidence="3" id="KW-1185">Reference proteome</keyword>
<comment type="caution">
    <text evidence="2">The sequence shown here is derived from an EMBL/GenBank/DDBJ whole genome shotgun (WGS) entry which is preliminary data.</text>
</comment>
<sequence length="137" mass="14884">MPDKHHANGVRARNIVSKRHVSMPLKGHMGEDLHIDVEMTGGDPLLHKKAAPPGGTMSSFRLIRFLFYGITVCLAFLLILVTLNNTWPLKSAGHTTNSLDHVSVALGVQERTHAVVLDAGSTGSRVLAFTFFKSRSG</sequence>
<dbReference type="EMBL" id="VSRR010000631">
    <property type="protein sequence ID" value="MPC17919.1"/>
    <property type="molecule type" value="Genomic_DNA"/>
</dbReference>
<proteinExistence type="predicted"/>
<reference evidence="2 3" key="1">
    <citation type="submission" date="2019-05" db="EMBL/GenBank/DDBJ databases">
        <title>Another draft genome of Portunus trituberculatus and its Hox gene families provides insights of decapod evolution.</title>
        <authorList>
            <person name="Jeong J.-H."/>
            <person name="Song I."/>
            <person name="Kim S."/>
            <person name="Choi T."/>
            <person name="Kim D."/>
            <person name="Ryu S."/>
            <person name="Kim W."/>
        </authorList>
    </citation>
    <scope>NUCLEOTIDE SEQUENCE [LARGE SCALE GENOMIC DNA]</scope>
    <source>
        <tissue evidence="2">Muscle</tissue>
    </source>
</reference>
<dbReference type="Proteomes" id="UP000324222">
    <property type="component" value="Unassembled WGS sequence"/>
</dbReference>
<accession>A0A5B7D9C9</accession>
<organism evidence="2 3">
    <name type="scientific">Portunus trituberculatus</name>
    <name type="common">Swimming crab</name>
    <name type="synonym">Neptunus trituberculatus</name>
    <dbReference type="NCBI Taxonomy" id="210409"/>
    <lineage>
        <taxon>Eukaryota</taxon>
        <taxon>Metazoa</taxon>
        <taxon>Ecdysozoa</taxon>
        <taxon>Arthropoda</taxon>
        <taxon>Crustacea</taxon>
        <taxon>Multicrustacea</taxon>
        <taxon>Malacostraca</taxon>
        <taxon>Eumalacostraca</taxon>
        <taxon>Eucarida</taxon>
        <taxon>Decapoda</taxon>
        <taxon>Pleocyemata</taxon>
        <taxon>Brachyura</taxon>
        <taxon>Eubrachyura</taxon>
        <taxon>Portunoidea</taxon>
        <taxon>Portunidae</taxon>
        <taxon>Portuninae</taxon>
        <taxon>Portunus</taxon>
    </lineage>
</organism>
<protein>
    <recommendedName>
        <fullName evidence="4">Ectonucleoside triphosphate diphosphohydrolase 5</fullName>
    </recommendedName>
</protein>
<feature type="transmembrane region" description="Helical" evidence="1">
    <location>
        <begin position="65"/>
        <end position="83"/>
    </location>
</feature>
<evidence type="ECO:0008006" key="4">
    <source>
        <dbReference type="Google" id="ProtNLM"/>
    </source>
</evidence>
<evidence type="ECO:0000256" key="1">
    <source>
        <dbReference type="SAM" id="Phobius"/>
    </source>
</evidence>
<name>A0A5B7D9C9_PORTR</name>